<evidence type="ECO:0000256" key="5">
    <source>
        <dbReference type="SAM" id="Phobius"/>
    </source>
</evidence>
<evidence type="ECO:0000313" key="8">
    <source>
        <dbReference type="Proteomes" id="UP000252706"/>
    </source>
</evidence>
<accession>A0A366WXP0</accession>
<dbReference type="Pfam" id="PF13748">
    <property type="entry name" value="ABC_membrane_3"/>
    <property type="match status" value="1"/>
</dbReference>
<name>A0A366WXP0_9RHOB</name>
<evidence type="ECO:0000256" key="3">
    <source>
        <dbReference type="ARBA" id="ARBA00022989"/>
    </source>
</evidence>
<feature type="transmembrane region" description="Helical" evidence="5">
    <location>
        <begin position="140"/>
        <end position="158"/>
    </location>
</feature>
<protein>
    <recommendedName>
        <fullName evidence="6">ABC transmembrane type-1 domain-containing protein</fullName>
    </recommendedName>
</protein>
<dbReference type="Gene3D" id="1.20.1560.10">
    <property type="entry name" value="ABC transporter type 1, transmembrane domain"/>
    <property type="match status" value="1"/>
</dbReference>
<keyword evidence="3 5" id="KW-1133">Transmembrane helix</keyword>
<dbReference type="OrthoDB" id="8443255at2"/>
<organism evidence="7 8">
    <name type="scientific">Phaeobacter gallaeciensis</name>
    <dbReference type="NCBI Taxonomy" id="60890"/>
    <lineage>
        <taxon>Bacteria</taxon>
        <taxon>Pseudomonadati</taxon>
        <taxon>Pseudomonadota</taxon>
        <taxon>Alphaproteobacteria</taxon>
        <taxon>Rhodobacterales</taxon>
        <taxon>Roseobacteraceae</taxon>
        <taxon>Phaeobacter</taxon>
    </lineage>
</organism>
<comment type="subcellular location">
    <subcellularLocation>
        <location evidence="1">Cell membrane</location>
        <topology evidence="1">Multi-pass membrane protein</topology>
    </subcellularLocation>
</comment>
<dbReference type="EMBL" id="QOCE01000038">
    <property type="protein sequence ID" value="RBW52892.1"/>
    <property type="molecule type" value="Genomic_DNA"/>
</dbReference>
<feature type="transmembrane region" description="Helical" evidence="5">
    <location>
        <begin position="50"/>
        <end position="70"/>
    </location>
</feature>
<dbReference type="InterPro" id="IPR036640">
    <property type="entry name" value="ABC1_TM_sf"/>
</dbReference>
<dbReference type="SUPFAM" id="SSF90123">
    <property type="entry name" value="ABC transporter transmembrane region"/>
    <property type="match status" value="1"/>
</dbReference>
<dbReference type="GO" id="GO:0005886">
    <property type="term" value="C:plasma membrane"/>
    <property type="evidence" value="ECO:0007669"/>
    <property type="project" value="UniProtKB-SubCell"/>
</dbReference>
<gene>
    <name evidence="7" type="ORF">DS909_16820</name>
</gene>
<sequence length="277" mass="30723">MSLVTLLKVFRWKVGLTWLLTILETGLMALIPLFIGLAIDGLMTRTFEPLYILCGVLAALLVVATGRRVYDTRAYGTIRVALTAEMANRNSTLKISSLSARVHMARELVDFLEGELPAIMTSVLQLVVAVSVLAYFNWVLAASALTAGGLMLVIYGLFHRRFFRLNRALNAQSEKEVSLLERRDPPIFLKHLRSLRRFDVQLSDTEAAVYGMIFALLLSVVIFNLGYTALVMAASAGAVFAIVTYSWDFVDGAVSVPMALQSWSRLSEIIERINKTT</sequence>
<dbReference type="PROSITE" id="PS50929">
    <property type="entry name" value="ABC_TM1F"/>
    <property type="match status" value="1"/>
</dbReference>
<evidence type="ECO:0000259" key="6">
    <source>
        <dbReference type="PROSITE" id="PS50929"/>
    </source>
</evidence>
<dbReference type="RefSeq" id="WP_113824609.1">
    <property type="nucleotide sequence ID" value="NZ_QOCE01000038.1"/>
</dbReference>
<feature type="transmembrane region" description="Helical" evidence="5">
    <location>
        <begin position="12"/>
        <end position="38"/>
    </location>
</feature>
<evidence type="ECO:0000313" key="7">
    <source>
        <dbReference type="EMBL" id="RBW52892.1"/>
    </source>
</evidence>
<dbReference type="GO" id="GO:0005524">
    <property type="term" value="F:ATP binding"/>
    <property type="evidence" value="ECO:0007669"/>
    <property type="project" value="InterPro"/>
</dbReference>
<dbReference type="InterPro" id="IPR011527">
    <property type="entry name" value="ABC1_TM_dom"/>
</dbReference>
<dbReference type="AlphaFoldDB" id="A0A366WXP0"/>
<evidence type="ECO:0000256" key="2">
    <source>
        <dbReference type="ARBA" id="ARBA00022692"/>
    </source>
</evidence>
<keyword evidence="4 5" id="KW-0472">Membrane</keyword>
<evidence type="ECO:0000256" key="4">
    <source>
        <dbReference type="ARBA" id="ARBA00023136"/>
    </source>
</evidence>
<evidence type="ECO:0000256" key="1">
    <source>
        <dbReference type="ARBA" id="ARBA00004651"/>
    </source>
</evidence>
<feature type="transmembrane region" description="Helical" evidence="5">
    <location>
        <begin position="231"/>
        <end position="250"/>
    </location>
</feature>
<reference evidence="7 8" key="1">
    <citation type="submission" date="2018-07" db="EMBL/GenBank/DDBJ databases">
        <title>Modular assembly of carbohydrate-degrading microbial communities in the ocean.</title>
        <authorList>
            <person name="Enke T.N."/>
            <person name="Datta M.S."/>
            <person name="Schwartzman J.A."/>
            <person name="Cermak N."/>
            <person name="Schmitz D.A."/>
            <person name="Barrere J."/>
            <person name="Cordero O.X."/>
        </authorList>
    </citation>
    <scope>NUCLEOTIDE SEQUENCE [LARGE SCALE GENOMIC DNA]</scope>
    <source>
        <strain evidence="7 8">C3M10</strain>
    </source>
</reference>
<dbReference type="GO" id="GO:0140359">
    <property type="term" value="F:ABC-type transporter activity"/>
    <property type="evidence" value="ECO:0007669"/>
    <property type="project" value="InterPro"/>
</dbReference>
<dbReference type="Proteomes" id="UP000252706">
    <property type="component" value="Unassembled WGS sequence"/>
</dbReference>
<feature type="domain" description="ABC transmembrane type-1" evidence="6">
    <location>
        <begin position="19"/>
        <end position="175"/>
    </location>
</feature>
<proteinExistence type="predicted"/>
<keyword evidence="2 5" id="KW-0812">Transmembrane</keyword>
<comment type="caution">
    <text evidence="7">The sequence shown here is derived from an EMBL/GenBank/DDBJ whole genome shotgun (WGS) entry which is preliminary data.</text>
</comment>